<dbReference type="Proteomes" id="UP000008461">
    <property type="component" value="Chromosome"/>
</dbReference>
<protein>
    <submittedName>
        <fullName evidence="3">Alpha,alpha-trehalase</fullName>
        <ecNumber evidence="3">3.2.1.28</ecNumber>
    </submittedName>
</protein>
<dbReference type="HOGENOM" id="CLU_006451_3_1_10"/>
<dbReference type="KEGG" id="hhy:Halhy_0422"/>
<keyword evidence="2 3" id="KW-0326">Glycosidase</keyword>
<name>F4KY70_HALH1</name>
<dbReference type="PROSITE" id="PS00927">
    <property type="entry name" value="TREHALASE_1"/>
    <property type="match status" value="1"/>
</dbReference>
<dbReference type="PROSITE" id="PS00928">
    <property type="entry name" value="TREHALASE_2"/>
    <property type="match status" value="1"/>
</dbReference>
<dbReference type="AlphaFoldDB" id="F4KY70"/>
<evidence type="ECO:0000256" key="2">
    <source>
        <dbReference type="ARBA" id="ARBA00023295"/>
    </source>
</evidence>
<evidence type="ECO:0000313" key="3">
    <source>
        <dbReference type="EMBL" id="AEE48333.1"/>
    </source>
</evidence>
<dbReference type="STRING" id="760192.Halhy_0422"/>
<dbReference type="SUPFAM" id="SSF48208">
    <property type="entry name" value="Six-hairpin glycosidases"/>
    <property type="match status" value="1"/>
</dbReference>
<evidence type="ECO:0000256" key="1">
    <source>
        <dbReference type="ARBA" id="ARBA00022801"/>
    </source>
</evidence>
<reference evidence="3 4" key="1">
    <citation type="journal article" date="2011" name="Stand. Genomic Sci.">
        <title>Complete genome sequence of Haliscomenobacter hydrossis type strain (O).</title>
        <authorList>
            <consortium name="US DOE Joint Genome Institute (JGI-PGF)"/>
            <person name="Daligault H."/>
            <person name="Lapidus A."/>
            <person name="Zeytun A."/>
            <person name="Nolan M."/>
            <person name="Lucas S."/>
            <person name="Del Rio T.G."/>
            <person name="Tice H."/>
            <person name="Cheng J.F."/>
            <person name="Tapia R."/>
            <person name="Han C."/>
            <person name="Goodwin L."/>
            <person name="Pitluck S."/>
            <person name="Liolios K."/>
            <person name="Pagani I."/>
            <person name="Ivanova N."/>
            <person name="Huntemann M."/>
            <person name="Mavromatis K."/>
            <person name="Mikhailova N."/>
            <person name="Pati A."/>
            <person name="Chen A."/>
            <person name="Palaniappan K."/>
            <person name="Land M."/>
            <person name="Hauser L."/>
            <person name="Brambilla E.M."/>
            <person name="Rohde M."/>
            <person name="Verbarg S."/>
            <person name="Goker M."/>
            <person name="Bristow J."/>
            <person name="Eisen J.A."/>
            <person name="Markowitz V."/>
            <person name="Hugenholtz P."/>
            <person name="Kyrpides N.C."/>
            <person name="Klenk H.P."/>
            <person name="Woyke T."/>
        </authorList>
    </citation>
    <scope>NUCLEOTIDE SEQUENCE [LARGE SCALE GENOMIC DNA]</scope>
    <source>
        <strain evidence="4">ATCC 27775 / DSM 1100 / LMG 10767 / O</strain>
    </source>
</reference>
<dbReference type="Pfam" id="PF01204">
    <property type="entry name" value="Trehalase"/>
    <property type="match status" value="1"/>
</dbReference>
<reference key="2">
    <citation type="submission" date="2011-04" db="EMBL/GenBank/DDBJ databases">
        <title>Complete sequence of chromosome of Haliscomenobacter hydrossis DSM 1100.</title>
        <authorList>
            <consortium name="US DOE Joint Genome Institute (JGI-PGF)"/>
            <person name="Lucas S."/>
            <person name="Han J."/>
            <person name="Lapidus A."/>
            <person name="Bruce D."/>
            <person name="Goodwin L."/>
            <person name="Pitluck S."/>
            <person name="Peters L."/>
            <person name="Kyrpides N."/>
            <person name="Mavromatis K."/>
            <person name="Ivanova N."/>
            <person name="Ovchinnikova G."/>
            <person name="Pagani I."/>
            <person name="Daligault H."/>
            <person name="Detter J.C."/>
            <person name="Han C."/>
            <person name="Land M."/>
            <person name="Hauser L."/>
            <person name="Markowitz V."/>
            <person name="Cheng J.-F."/>
            <person name="Hugenholtz P."/>
            <person name="Woyke T."/>
            <person name="Wu D."/>
            <person name="Verbarg S."/>
            <person name="Frueling A."/>
            <person name="Brambilla E."/>
            <person name="Klenk H.-P."/>
            <person name="Eisen J.A."/>
        </authorList>
    </citation>
    <scope>NUCLEOTIDE SEQUENCE</scope>
    <source>
        <strain>DSM 1100</strain>
    </source>
</reference>
<dbReference type="EC" id="3.2.1.28" evidence="3"/>
<keyword evidence="4" id="KW-1185">Reference proteome</keyword>
<dbReference type="InterPro" id="IPR001661">
    <property type="entry name" value="Glyco_hydro_37"/>
</dbReference>
<dbReference type="InterPro" id="IPR008928">
    <property type="entry name" value="6-hairpin_glycosidase_sf"/>
</dbReference>
<proteinExistence type="predicted"/>
<dbReference type="PANTHER" id="PTHR23403">
    <property type="entry name" value="TREHALASE"/>
    <property type="match status" value="1"/>
</dbReference>
<evidence type="ECO:0000313" key="4">
    <source>
        <dbReference type="Proteomes" id="UP000008461"/>
    </source>
</evidence>
<gene>
    <name evidence="3" type="ordered locus">Halhy_0422</name>
</gene>
<keyword evidence="1 3" id="KW-0378">Hydrolase</keyword>
<dbReference type="GO" id="GO:0004555">
    <property type="term" value="F:alpha,alpha-trehalase activity"/>
    <property type="evidence" value="ECO:0007669"/>
    <property type="project" value="UniProtKB-EC"/>
</dbReference>
<dbReference type="PANTHER" id="PTHR23403:SF1">
    <property type="entry name" value="TREHALASE"/>
    <property type="match status" value="1"/>
</dbReference>
<dbReference type="NCBIfam" id="NF009773">
    <property type="entry name" value="PRK13270.1"/>
    <property type="match status" value="1"/>
</dbReference>
<dbReference type="EMBL" id="CP002691">
    <property type="protein sequence ID" value="AEE48333.1"/>
    <property type="molecule type" value="Genomic_DNA"/>
</dbReference>
<dbReference type="InterPro" id="IPR018232">
    <property type="entry name" value="Glyco_hydro_37_CS"/>
</dbReference>
<organism evidence="3 4">
    <name type="scientific">Haliscomenobacter hydrossis (strain ATCC 27775 / DSM 1100 / LMG 10767 / O)</name>
    <dbReference type="NCBI Taxonomy" id="760192"/>
    <lineage>
        <taxon>Bacteria</taxon>
        <taxon>Pseudomonadati</taxon>
        <taxon>Bacteroidota</taxon>
        <taxon>Saprospiria</taxon>
        <taxon>Saprospirales</taxon>
        <taxon>Haliscomenobacteraceae</taxon>
        <taxon>Haliscomenobacter</taxon>
    </lineage>
</organism>
<dbReference type="eggNOG" id="COG1626">
    <property type="taxonomic scope" value="Bacteria"/>
</dbReference>
<sequence>MPLALILLTTACRQSAPQGDTATAANSAEPLLYDPAQRLGQLFVEVQMGKIFPDGKTFPDCSPKGSVDSIMTEYVRLRKAPNFDLKQFVLDNFEMPHKYSSGFKSDTSQAPEKHIQALWDVLTRKPDSRQRGTLIPLPNPYVVPGGRFGEVYYWDSYFTMLGLQKDGRADLINNMIDNFAYLIDTIGFIPNGNRTYFLSRSQPPFFAGMVSILAEEKGDDIYVKYLPQLEKEYQFWMKDQSKLSMENAAELHVVRMPDGSILNRYYDNSAAPRAEMYAADVELSKTSKRPPGELYRDLRSACESGWDFSSRWLSEPTKLYSIRTTSIIPVDLNALLYNLELTIAKGYRGKKDQSKAQEYEALAAARNKAIQKYCWDAKAGFFVDHDWVKGTPTGVLSLAGMFPLFYKLASTAQAASAAVVLEKNFLRPGGLVCTSNRNGQQWDAPNGWAPLQWISIQGLRNYDQHKLADDIKSRWIKLNVKTYKATGKMVEKYNVEDISLTAGGGEYPVQDGFGWTNGVLRGLLGEKPLKN</sequence>
<dbReference type="InterPro" id="IPR012341">
    <property type="entry name" value="6hp_glycosidase-like_sf"/>
</dbReference>
<dbReference type="GO" id="GO:0005993">
    <property type="term" value="P:trehalose catabolic process"/>
    <property type="evidence" value="ECO:0007669"/>
    <property type="project" value="TreeGrafter"/>
</dbReference>
<dbReference type="PRINTS" id="PR00744">
    <property type="entry name" value="GLHYDRLASE37"/>
</dbReference>
<accession>F4KY70</accession>
<dbReference type="NCBIfam" id="NF009774">
    <property type="entry name" value="PRK13271.1"/>
    <property type="match status" value="1"/>
</dbReference>
<dbReference type="Gene3D" id="1.50.10.10">
    <property type="match status" value="1"/>
</dbReference>